<proteinExistence type="predicted"/>
<name>A0A8X6UL52_NEPPI</name>
<comment type="caution">
    <text evidence="1">The sequence shown here is derived from an EMBL/GenBank/DDBJ whole genome shotgun (WGS) entry which is preliminary data.</text>
</comment>
<reference evidence="1" key="1">
    <citation type="submission" date="2020-08" db="EMBL/GenBank/DDBJ databases">
        <title>Multicomponent nature underlies the extraordinary mechanical properties of spider dragline silk.</title>
        <authorList>
            <person name="Kono N."/>
            <person name="Nakamura H."/>
            <person name="Mori M."/>
            <person name="Yoshida Y."/>
            <person name="Ohtoshi R."/>
            <person name="Malay A.D."/>
            <person name="Moran D.A.P."/>
            <person name="Tomita M."/>
            <person name="Numata K."/>
            <person name="Arakawa K."/>
        </authorList>
    </citation>
    <scope>NUCLEOTIDE SEQUENCE</scope>
</reference>
<accession>A0A8X6UL52</accession>
<dbReference type="Proteomes" id="UP000887013">
    <property type="component" value="Unassembled WGS sequence"/>
</dbReference>
<sequence>MEIVEQGKNPEMGDNYPHIKIYSYIGSNFTPVALIDLNPISEDQKILVVVKFISSKNRDTDNGDGSLKYPEVIPVALPLNVIDDLEHQGQVFLEKHN</sequence>
<evidence type="ECO:0000313" key="2">
    <source>
        <dbReference type="Proteomes" id="UP000887013"/>
    </source>
</evidence>
<organism evidence="1 2">
    <name type="scientific">Nephila pilipes</name>
    <name type="common">Giant wood spider</name>
    <name type="synonym">Nephila maculata</name>
    <dbReference type="NCBI Taxonomy" id="299642"/>
    <lineage>
        <taxon>Eukaryota</taxon>
        <taxon>Metazoa</taxon>
        <taxon>Ecdysozoa</taxon>
        <taxon>Arthropoda</taxon>
        <taxon>Chelicerata</taxon>
        <taxon>Arachnida</taxon>
        <taxon>Araneae</taxon>
        <taxon>Araneomorphae</taxon>
        <taxon>Entelegynae</taxon>
        <taxon>Araneoidea</taxon>
        <taxon>Nephilidae</taxon>
        <taxon>Nephila</taxon>
    </lineage>
</organism>
<evidence type="ECO:0000313" key="1">
    <source>
        <dbReference type="EMBL" id="GFU21118.1"/>
    </source>
</evidence>
<keyword evidence="2" id="KW-1185">Reference proteome</keyword>
<protein>
    <submittedName>
        <fullName evidence="1">Uncharacterized protein</fullName>
    </submittedName>
</protein>
<dbReference type="AlphaFoldDB" id="A0A8X6UL52"/>
<gene>
    <name evidence="1" type="ORF">NPIL_49441</name>
</gene>
<dbReference type="EMBL" id="BMAW01127441">
    <property type="protein sequence ID" value="GFU21118.1"/>
    <property type="molecule type" value="Genomic_DNA"/>
</dbReference>